<sequence>LDSNILNLSKFSYKEEQIINISQQILFFIQTNPYLKNLSSLLPQLIKLLHTHKFQSDEQQQQYHQPLQRYSSKRSDVRLLMNYSSEGLPQNTVCQQLTRCETNDSGVDLTEPSIT</sequence>
<feature type="non-terminal residue" evidence="1">
    <location>
        <position position="115"/>
    </location>
</feature>
<organism evidence="1 2">
    <name type="scientific">Rotaria magnacalcarata</name>
    <dbReference type="NCBI Taxonomy" id="392030"/>
    <lineage>
        <taxon>Eukaryota</taxon>
        <taxon>Metazoa</taxon>
        <taxon>Spiralia</taxon>
        <taxon>Gnathifera</taxon>
        <taxon>Rotifera</taxon>
        <taxon>Eurotatoria</taxon>
        <taxon>Bdelloidea</taxon>
        <taxon>Philodinida</taxon>
        <taxon>Philodinidae</taxon>
        <taxon>Rotaria</taxon>
    </lineage>
</organism>
<reference evidence="1" key="1">
    <citation type="submission" date="2021-02" db="EMBL/GenBank/DDBJ databases">
        <authorList>
            <person name="Nowell W R."/>
        </authorList>
    </citation>
    <scope>NUCLEOTIDE SEQUENCE</scope>
</reference>
<accession>A0A821C3F3</accession>
<dbReference type="Proteomes" id="UP000663866">
    <property type="component" value="Unassembled WGS sequence"/>
</dbReference>
<evidence type="ECO:0000313" key="2">
    <source>
        <dbReference type="Proteomes" id="UP000663866"/>
    </source>
</evidence>
<gene>
    <name evidence="1" type="ORF">OVN521_LOCUS45231</name>
</gene>
<feature type="non-terminal residue" evidence="1">
    <location>
        <position position="1"/>
    </location>
</feature>
<keyword evidence="2" id="KW-1185">Reference proteome</keyword>
<dbReference type="AlphaFoldDB" id="A0A821C3F3"/>
<name>A0A821C3F3_9BILA</name>
<comment type="caution">
    <text evidence="1">The sequence shown here is derived from an EMBL/GenBank/DDBJ whole genome shotgun (WGS) entry which is preliminary data.</text>
</comment>
<dbReference type="EMBL" id="CAJOBG010073175">
    <property type="protein sequence ID" value="CAF4602647.1"/>
    <property type="molecule type" value="Genomic_DNA"/>
</dbReference>
<protein>
    <submittedName>
        <fullName evidence="1">Uncharacterized protein</fullName>
    </submittedName>
</protein>
<evidence type="ECO:0000313" key="1">
    <source>
        <dbReference type="EMBL" id="CAF4602647.1"/>
    </source>
</evidence>
<proteinExistence type="predicted"/>